<name>A0ABQ4M9Q7_9BACL</name>
<keyword evidence="1" id="KW-0472">Membrane</keyword>
<proteinExistence type="predicted"/>
<feature type="transmembrane region" description="Helical" evidence="1">
    <location>
        <begin position="57"/>
        <end position="78"/>
    </location>
</feature>
<feature type="transmembrane region" description="Helical" evidence="1">
    <location>
        <begin position="31"/>
        <end position="51"/>
    </location>
</feature>
<keyword evidence="1" id="KW-1133">Transmembrane helix</keyword>
<dbReference type="RefSeq" id="WP_211022356.1">
    <property type="nucleotide sequence ID" value="NZ_BOSL01000004.1"/>
</dbReference>
<reference evidence="2 3" key="1">
    <citation type="submission" date="2021-03" db="EMBL/GenBank/DDBJ databases">
        <title>Antimicrobial resistance genes in bacteria isolated from Japanese honey, and their potential for conferring macrolide and lincosamide resistance in the American foulbrood pathogen Paenibacillus larvae.</title>
        <authorList>
            <person name="Okamoto M."/>
            <person name="Kumagai M."/>
            <person name="Kanamori H."/>
            <person name="Takamatsu D."/>
        </authorList>
    </citation>
    <scope>NUCLEOTIDE SEQUENCE [LARGE SCALE GENOMIC DNA]</scope>
    <source>
        <strain evidence="2 3">J42TS3</strain>
    </source>
</reference>
<evidence type="ECO:0000313" key="2">
    <source>
        <dbReference type="EMBL" id="GIP52673.1"/>
    </source>
</evidence>
<organism evidence="2 3">
    <name type="scientific">Paenibacillus vini</name>
    <dbReference type="NCBI Taxonomy" id="1476024"/>
    <lineage>
        <taxon>Bacteria</taxon>
        <taxon>Bacillati</taxon>
        <taxon>Bacillota</taxon>
        <taxon>Bacilli</taxon>
        <taxon>Bacillales</taxon>
        <taxon>Paenibacillaceae</taxon>
        <taxon>Paenibacillus</taxon>
    </lineage>
</organism>
<evidence type="ECO:0000256" key="1">
    <source>
        <dbReference type="SAM" id="Phobius"/>
    </source>
</evidence>
<evidence type="ECO:0000313" key="3">
    <source>
        <dbReference type="Proteomes" id="UP000679992"/>
    </source>
</evidence>
<keyword evidence="3" id="KW-1185">Reference proteome</keyword>
<dbReference type="EMBL" id="BOSL01000004">
    <property type="protein sequence ID" value="GIP52673.1"/>
    <property type="molecule type" value="Genomic_DNA"/>
</dbReference>
<accession>A0ABQ4M9Q7</accession>
<comment type="caution">
    <text evidence="2">The sequence shown here is derived from an EMBL/GenBank/DDBJ whole genome shotgun (WGS) entry which is preliminary data.</text>
</comment>
<protein>
    <recommendedName>
        <fullName evidence="4">Holin</fullName>
    </recommendedName>
</protein>
<feature type="transmembrane region" description="Helical" evidence="1">
    <location>
        <begin position="6"/>
        <end position="24"/>
    </location>
</feature>
<gene>
    <name evidence="2" type="ORF">J42TS3_17080</name>
</gene>
<dbReference type="Proteomes" id="UP000679992">
    <property type="component" value="Unassembled WGS sequence"/>
</dbReference>
<keyword evidence="1" id="KW-0812">Transmembrane</keyword>
<evidence type="ECO:0008006" key="4">
    <source>
        <dbReference type="Google" id="ProtNLM"/>
    </source>
</evidence>
<sequence length="79" mass="8933">MLNIVFILVSAALISWLEFPRMIREGERREIWGFSVLLLIGIGLSLAQSFMTEIPTPLIWIAMIIKPFSDLLSAMGLIQ</sequence>